<feature type="domain" description="Radical SAM core" evidence="5">
    <location>
        <begin position="14"/>
        <end position="235"/>
    </location>
</feature>
<dbReference type="SUPFAM" id="SSF102114">
    <property type="entry name" value="Radical SAM enzymes"/>
    <property type="match status" value="1"/>
</dbReference>
<dbReference type="EMBL" id="RBKT01000001">
    <property type="protein sequence ID" value="RKR87447.1"/>
    <property type="molecule type" value="Genomic_DNA"/>
</dbReference>
<dbReference type="GO" id="GO:0016491">
    <property type="term" value="F:oxidoreductase activity"/>
    <property type="evidence" value="ECO:0007669"/>
    <property type="project" value="InterPro"/>
</dbReference>
<dbReference type="Proteomes" id="UP000277671">
    <property type="component" value="Unassembled WGS sequence"/>
</dbReference>
<proteinExistence type="predicted"/>
<evidence type="ECO:0000259" key="5">
    <source>
        <dbReference type="PROSITE" id="PS51918"/>
    </source>
</evidence>
<evidence type="ECO:0000313" key="7">
    <source>
        <dbReference type="Proteomes" id="UP000277671"/>
    </source>
</evidence>
<protein>
    <recommendedName>
        <fullName evidence="5">Radical SAM core domain-containing protein</fullName>
    </recommendedName>
</protein>
<dbReference type="SFLD" id="SFLDG01072">
    <property type="entry name" value="dehydrogenase_like"/>
    <property type="match status" value="1"/>
</dbReference>
<evidence type="ECO:0000256" key="4">
    <source>
        <dbReference type="ARBA" id="ARBA00023014"/>
    </source>
</evidence>
<evidence type="ECO:0000313" key="6">
    <source>
        <dbReference type="EMBL" id="RKR87447.1"/>
    </source>
</evidence>
<dbReference type="InterPro" id="IPR058240">
    <property type="entry name" value="rSAM_sf"/>
</dbReference>
<dbReference type="OrthoDB" id="9782387at2"/>
<dbReference type="PROSITE" id="PS51918">
    <property type="entry name" value="RADICAL_SAM"/>
    <property type="match status" value="1"/>
</dbReference>
<dbReference type="AlphaFoldDB" id="A0A495JEY5"/>
<dbReference type="Gene3D" id="3.20.20.70">
    <property type="entry name" value="Aldolase class I"/>
    <property type="match status" value="1"/>
</dbReference>
<sequence>MKDLGVVRRLHQPAIAGSFHTLVVQPTTFCNLNCTYCYLQERGQRRLMSQAVATACAGSIAAQGSSYPVDVVWHGGEPTTTPIERFRELLMPFEDLRRAGSMRHEIQTNATLLDSRWCDLFAEYEFDVGVSIDGPGLNNVNRLDWAGTRTFDRTMRGVDALVRSGLSFTAICVVTPESVEHVDELAEFFTNLAGCVSVGFNLEEQEGGNRPPMSEEAAYRFWRRLVQRRLDGSPLRVRDLDRLADYIGAGRDGSPGHAPYEPIPTVSCEGDTVLLSPELLGVRSADYGDFIAGNVLQTSIPEMLADAGSLRYVAEFIDALNGCADTCGFFDYCKGAQAGNRYFEHGTLTATETNYCRTTRQALVRAAADQFHPEEKGR</sequence>
<dbReference type="GO" id="GO:0046872">
    <property type="term" value="F:metal ion binding"/>
    <property type="evidence" value="ECO:0007669"/>
    <property type="project" value="UniProtKB-KW"/>
</dbReference>
<evidence type="ECO:0000256" key="2">
    <source>
        <dbReference type="ARBA" id="ARBA00022723"/>
    </source>
</evidence>
<accession>A0A495JEY5</accession>
<dbReference type="SFLD" id="SFLDS00029">
    <property type="entry name" value="Radical_SAM"/>
    <property type="match status" value="1"/>
</dbReference>
<keyword evidence="2" id="KW-0479">Metal-binding</keyword>
<dbReference type="CDD" id="cd01335">
    <property type="entry name" value="Radical_SAM"/>
    <property type="match status" value="1"/>
</dbReference>
<evidence type="ECO:0000256" key="3">
    <source>
        <dbReference type="ARBA" id="ARBA00023004"/>
    </source>
</evidence>
<reference evidence="6 7" key="1">
    <citation type="submission" date="2018-10" db="EMBL/GenBank/DDBJ databases">
        <title>Sequencing the genomes of 1000 actinobacteria strains.</title>
        <authorList>
            <person name="Klenk H.-P."/>
        </authorList>
    </citation>
    <scope>NUCLEOTIDE SEQUENCE [LARGE SCALE GENOMIC DNA]</scope>
    <source>
        <strain evidence="6 7">DSM 45175</strain>
    </source>
</reference>
<keyword evidence="1" id="KW-0949">S-adenosyl-L-methionine</keyword>
<organism evidence="6 7">
    <name type="scientific">Micromonospora pisi</name>
    <dbReference type="NCBI Taxonomy" id="589240"/>
    <lineage>
        <taxon>Bacteria</taxon>
        <taxon>Bacillati</taxon>
        <taxon>Actinomycetota</taxon>
        <taxon>Actinomycetes</taxon>
        <taxon>Micromonosporales</taxon>
        <taxon>Micromonosporaceae</taxon>
        <taxon>Micromonospora</taxon>
    </lineage>
</organism>
<keyword evidence="4" id="KW-0411">Iron-sulfur</keyword>
<dbReference type="GO" id="GO:0051536">
    <property type="term" value="F:iron-sulfur cluster binding"/>
    <property type="evidence" value="ECO:0007669"/>
    <property type="project" value="UniProtKB-KW"/>
</dbReference>
<dbReference type="InterPro" id="IPR023867">
    <property type="entry name" value="Sulphatase_maturase_rSAM"/>
</dbReference>
<dbReference type="NCBIfam" id="NF041718">
    <property type="entry name" value="rSAM_phane_AMC"/>
    <property type="match status" value="1"/>
</dbReference>
<dbReference type="InterPro" id="IPR007197">
    <property type="entry name" value="rSAM"/>
</dbReference>
<gene>
    <name evidence="6" type="ORF">BDK92_1723</name>
</gene>
<dbReference type="PANTHER" id="PTHR43273:SF8">
    <property type="entry name" value="RADICAL SAM DOMAIN PROTEIN"/>
    <property type="match status" value="1"/>
</dbReference>
<evidence type="ECO:0000256" key="1">
    <source>
        <dbReference type="ARBA" id="ARBA00022691"/>
    </source>
</evidence>
<dbReference type="SFLD" id="SFLDG01386">
    <property type="entry name" value="main_SPASM_domain-containing"/>
    <property type="match status" value="1"/>
</dbReference>
<keyword evidence="7" id="KW-1185">Reference proteome</keyword>
<dbReference type="Pfam" id="PF04055">
    <property type="entry name" value="Radical_SAM"/>
    <property type="match status" value="1"/>
</dbReference>
<dbReference type="InterPro" id="IPR013785">
    <property type="entry name" value="Aldolase_TIM"/>
</dbReference>
<comment type="caution">
    <text evidence="6">The sequence shown here is derived from an EMBL/GenBank/DDBJ whole genome shotgun (WGS) entry which is preliminary data.</text>
</comment>
<dbReference type="PANTHER" id="PTHR43273">
    <property type="entry name" value="ANAEROBIC SULFATASE-MATURATING ENZYME HOMOLOG ASLB-RELATED"/>
    <property type="match status" value="1"/>
</dbReference>
<dbReference type="RefSeq" id="WP_121161832.1">
    <property type="nucleotide sequence ID" value="NZ_RBKT01000001.1"/>
</dbReference>
<dbReference type="SFLD" id="SFLDG01067">
    <property type="entry name" value="SPASM/twitch_domain_containing"/>
    <property type="match status" value="1"/>
</dbReference>
<name>A0A495JEY5_9ACTN</name>
<keyword evidence="3" id="KW-0408">Iron</keyword>